<dbReference type="Gene3D" id="2.60.120.1440">
    <property type="match status" value="1"/>
</dbReference>
<keyword evidence="1" id="KW-0472">Membrane</keyword>
<evidence type="ECO:0000313" key="5">
    <source>
        <dbReference type="Proteomes" id="UP000193450"/>
    </source>
</evidence>
<dbReference type="PANTHER" id="PTHR30273:SF2">
    <property type="entry name" value="PROTEIN FECR"/>
    <property type="match status" value="1"/>
</dbReference>
<keyword evidence="1" id="KW-0812">Transmembrane</keyword>
<sequence length="372" mass="40031">MTDSMDNNVINLEERASVQAQASAWLAKLDGGDPSEKDLQDFRHWVKQSPAHITAFEDVAKAWGDLNILAHLPVLNQQRRAHAGSTMPGGHGSAAAMVWRPLSAYWALAATVCIVLILGWQSSGLFGPANSYTTAVGEQKTVSLPDGSVLQLNTQSRVDISYSEQARAIYLHQGEAHFEVVKDPARPFDVYVATSRVRAIGTAFSVALAPAGGDIDVLVAEGVVEIEPELIAPITAEASAAPAAPATPAGKAQRLKAGEAATLNQAAVQQIETVAAAELRRRLSWQQGLLVFSGEPLQQVLVEISRYTDTRIILKSAQAGQLRIGGQFQVGDTQAIITALEQGFNLQADYVTPKLIYISYREATSRRLEKNN</sequence>
<keyword evidence="5" id="KW-1185">Reference proteome</keyword>
<dbReference type="OrthoDB" id="9771237at2"/>
<feature type="domain" description="FecR N-terminal" evidence="3">
    <location>
        <begin position="21"/>
        <end position="60"/>
    </location>
</feature>
<dbReference type="KEGG" id="osg:BST96_06660"/>
<dbReference type="InterPro" id="IPR006860">
    <property type="entry name" value="FecR"/>
</dbReference>
<evidence type="ECO:0000256" key="1">
    <source>
        <dbReference type="SAM" id="Phobius"/>
    </source>
</evidence>
<proteinExistence type="predicted"/>
<evidence type="ECO:0000313" key="4">
    <source>
        <dbReference type="EMBL" id="ARN73822.1"/>
    </source>
</evidence>
<dbReference type="Pfam" id="PF16220">
    <property type="entry name" value="DUF4880"/>
    <property type="match status" value="1"/>
</dbReference>
<dbReference type="EMBL" id="CP019343">
    <property type="protein sequence ID" value="ARN73822.1"/>
    <property type="molecule type" value="Genomic_DNA"/>
</dbReference>
<dbReference type="AlphaFoldDB" id="A0A1X9NBK7"/>
<dbReference type="Proteomes" id="UP000193450">
    <property type="component" value="Chromosome"/>
</dbReference>
<evidence type="ECO:0000259" key="3">
    <source>
        <dbReference type="Pfam" id="PF16220"/>
    </source>
</evidence>
<reference evidence="4 5" key="1">
    <citation type="submission" date="2016-11" db="EMBL/GenBank/DDBJ databases">
        <title>Trade-off between light-utilization and light-protection in marine flavobacteria.</title>
        <authorList>
            <person name="Kumagai Y."/>
        </authorList>
    </citation>
    <scope>NUCLEOTIDE SEQUENCE [LARGE SCALE GENOMIC DNA]</scope>
    <source>
        <strain evidence="4 5">NBRC 107125</strain>
    </source>
</reference>
<name>A0A1X9NBK7_9GAMM</name>
<feature type="domain" description="FecR protein" evidence="2">
    <location>
        <begin position="132"/>
        <end position="225"/>
    </location>
</feature>
<dbReference type="RefSeq" id="WP_085757942.1">
    <property type="nucleotide sequence ID" value="NZ_CP019343.1"/>
</dbReference>
<dbReference type="PANTHER" id="PTHR30273">
    <property type="entry name" value="PERIPLASMIC SIGNAL SENSOR AND SIGMA FACTOR ACTIVATOR FECR-RELATED"/>
    <property type="match status" value="1"/>
</dbReference>
<dbReference type="GO" id="GO:0016989">
    <property type="term" value="F:sigma factor antagonist activity"/>
    <property type="evidence" value="ECO:0007669"/>
    <property type="project" value="TreeGrafter"/>
</dbReference>
<dbReference type="InterPro" id="IPR032623">
    <property type="entry name" value="FecR_N"/>
</dbReference>
<organism evidence="4 5">
    <name type="scientific">Oceanicoccus sagamiensis</name>
    <dbReference type="NCBI Taxonomy" id="716816"/>
    <lineage>
        <taxon>Bacteria</taxon>
        <taxon>Pseudomonadati</taxon>
        <taxon>Pseudomonadota</taxon>
        <taxon>Gammaproteobacteria</taxon>
        <taxon>Cellvibrionales</taxon>
        <taxon>Spongiibacteraceae</taxon>
        <taxon>Oceanicoccus</taxon>
    </lineage>
</organism>
<dbReference type="Pfam" id="PF04773">
    <property type="entry name" value="FecR"/>
    <property type="match status" value="1"/>
</dbReference>
<dbReference type="InterPro" id="IPR012373">
    <property type="entry name" value="Ferrdict_sens_TM"/>
</dbReference>
<keyword evidence="1" id="KW-1133">Transmembrane helix</keyword>
<feature type="transmembrane region" description="Helical" evidence="1">
    <location>
        <begin position="102"/>
        <end position="120"/>
    </location>
</feature>
<dbReference type="STRING" id="716816.BST96_06660"/>
<protein>
    <recommendedName>
        <fullName evidence="6">FecR protein domain-containing protein</fullName>
    </recommendedName>
</protein>
<dbReference type="Gene3D" id="3.55.50.30">
    <property type="match status" value="1"/>
</dbReference>
<evidence type="ECO:0000259" key="2">
    <source>
        <dbReference type="Pfam" id="PF04773"/>
    </source>
</evidence>
<evidence type="ECO:0008006" key="6">
    <source>
        <dbReference type="Google" id="ProtNLM"/>
    </source>
</evidence>
<dbReference type="PIRSF" id="PIRSF018266">
    <property type="entry name" value="FecR"/>
    <property type="match status" value="1"/>
</dbReference>
<gene>
    <name evidence="4" type="ORF">BST96_06660</name>
</gene>
<accession>A0A1X9NBK7</accession>